<protein>
    <recommendedName>
        <fullName evidence="8">Geranylgeranyl transferase type-2 subunit beta</fullName>
        <ecNumber evidence="8">2.5.1.60</ecNumber>
    </recommendedName>
</protein>
<dbReference type="PANTHER" id="PTHR11774">
    <property type="entry name" value="GERANYLGERANYL TRANSFERASE TYPE BETA SUBUNIT"/>
    <property type="match status" value="1"/>
</dbReference>
<dbReference type="Gene3D" id="1.50.10.20">
    <property type="match status" value="1"/>
</dbReference>
<keyword evidence="3 8" id="KW-0808">Transferase</keyword>
<dbReference type="EMBL" id="HBHY01000518">
    <property type="protein sequence ID" value="CAE0124950.1"/>
    <property type="molecule type" value="Transcribed_RNA"/>
</dbReference>
<accession>A0A7S3B4S9</accession>
<name>A0A7S3B4S9_9VIRI</name>
<evidence type="ECO:0000256" key="4">
    <source>
        <dbReference type="ARBA" id="ARBA00022723"/>
    </source>
</evidence>
<comment type="cofactor">
    <cofactor evidence="8">
        <name>Zn(2+)</name>
        <dbReference type="ChEBI" id="CHEBI:29105"/>
    </cofactor>
    <text evidence="8">Binds 1 zinc ion per subunit.</text>
</comment>
<dbReference type="GO" id="GO:0004663">
    <property type="term" value="F:Rab geranylgeranyltransferase activity"/>
    <property type="evidence" value="ECO:0007669"/>
    <property type="project" value="UniProtKB-UniRule"/>
</dbReference>
<dbReference type="PANTHER" id="PTHR11774:SF11">
    <property type="entry name" value="GERANYLGERANYL TRANSFERASE TYPE-2 SUBUNIT BETA"/>
    <property type="match status" value="1"/>
</dbReference>
<evidence type="ECO:0000256" key="5">
    <source>
        <dbReference type="ARBA" id="ARBA00022737"/>
    </source>
</evidence>
<organism evidence="10">
    <name type="scientific">Prasinoderma singulare</name>
    <dbReference type="NCBI Taxonomy" id="676789"/>
    <lineage>
        <taxon>Eukaryota</taxon>
        <taxon>Viridiplantae</taxon>
        <taxon>Prasinodermophyta</taxon>
        <taxon>Prasinodermophyceae</taxon>
        <taxon>Prasinodermales</taxon>
        <taxon>Prasinodermaceae</taxon>
        <taxon>Prasinoderma</taxon>
    </lineage>
</organism>
<dbReference type="InterPro" id="IPR026873">
    <property type="entry name" value="Ptb1"/>
</dbReference>
<keyword evidence="5" id="KW-0677">Repeat</keyword>
<evidence type="ECO:0000256" key="1">
    <source>
        <dbReference type="ARBA" id="ARBA00010497"/>
    </source>
</evidence>
<keyword evidence="2 8" id="KW-0637">Prenyltransferase</keyword>
<comment type="catalytic activity">
    <reaction evidence="7 8">
        <text>geranylgeranyl diphosphate + L-cysteinyl-[protein] = S-geranylgeranyl-L-cysteinyl-[protein] + diphosphate</text>
        <dbReference type="Rhea" id="RHEA:21240"/>
        <dbReference type="Rhea" id="RHEA-COMP:10131"/>
        <dbReference type="Rhea" id="RHEA-COMP:11537"/>
        <dbReference type="ChEBI" id="CHEBI:29950"/>
        <dbReference type="ChEBI" id="CHEBI:33019"/>
        <dbReference type="ChEBI" id="CHEBI:57533"/>
        <dbReference type="ChEBI" id="CHEBI:86021"/>
        <dbReference type="EC" id="2.5.1.60"/>
    </reaction>
</comment>
<dbReference type="GO" id="GO:0046872">
    <property type="term" value="F:metal ion binding"/>
    <property type="evidence" value="ECO:0007669"/>
    <property type="project" value="UniProtKB-KW"/>
</dbReference>
<comment type="similarity">
    <text evidence="1 8">Belongs to the protein prenyltransferase subunit beta family.</text>
</comment>
<sequence length="186" mass="20099">MLDQLHGGHVDVDKATAFVARCRNFDGGFGVTPGGESHAGQIFTAVGALAIGGALHHVESDVLGWWLCERQTAGGGLNGRPEKLQDVCYSWWVLSALAVLGRLEWIDKEALQAFILDCQDEHGGGISDRPEDQVDVFHTFFGVAGLSLMGYEGLKPIDPMYALPVETVERVFAGRPKTYTRAEVAA</sequence>
<reference evidence="10" key="1">
    <citation type="submission" date="2021-01" db="EMBL/GenBank/DDBJ databases">
        <authorList>
            <person name="Corre E."/>
            <person name="Pelletier E."/>
            <person name="Niang G."/>
            <person name="Scheremetjew M."/>
            <person name="Finn R."/>
            <person name="Kale V."/>
            <person name="Holt S."/>
            <person name="Cochrane G."/>
            <person name="Meng A."/>
            <person name="Brown T."/>
            <person name="Cohen L."/>
        </authorList>
    </citation>
    <scope>NUCLEOTIDE SEQUENCE</scope>
    <source>
        <strain evidence="10">RCC927</strain>
    </source>
</reference>
<evidence type="ECO:0000256" key="6">
    <source>
        <dbReference type="ARBA" id="ARBA00022833"/>
    </source>
</evidence>
<comment type="function">
    <text evidence="8">Catalyzes the transfer of a geranylgeranyl moiety from geranylgeranyl diphosphate to both cysteines of proteins with the C-terminal sequence -XXCC, -XCXC and -CCXX.</text>
</comment>
<feature type="domain" description="Prenyltransferase alpha-alpha toroid" evidence="9">
    <location>
        <begin position="9"/>
        <end position="162"/>
    </location>
</feature>
<gene>
    <name evidence="10" type="ORF">PSIN1315_LOCUS324</name>
</gene>
<keyword evidence="6 8" id="KW-0862">Zinc</keyword>
<evidence type="ECO:0000256" key="2">
    <source>
        <dbReference type="ARBA" id="ARBA00022602"/>
    </source>
</evidence>
<dbReference type="CDD" id="cd02894">
    <property type="entry name" value="GGTase-II"/>
    <property type="match status" value="1"/>
</dbReference>
<evidence type="ECO:0000313" key="10">
    <source>
        <dbReference type="EMBL" id="CAE0124950.1"/>
    </source>
</evidence>
<dbReference type="AlphaFoldDB" id="A0A7S3B4S9"/>
<proteinExistence type="inferred from homology"/>
<dbReference type="InterPro" id="IPR008930">
    <property type="entry name" value="Terpenoid_cyclase/PrenylTrfase"/>
</dbReference>
<dbReference type="GO" id="GO:0005968">
    <property type="term" value="C:Rab-protein geranylgeranyltransferase complex"/>
    <property type="evidence" value="ECO:0007669"/>
    <property type="project" value="UniProtKB-UniRule"/>
</dbReference>
<evidence type="ECO:0000256" key="8">
    <source>
        <dbReference type="RuleBase" id="RU365076"/>
    </source>
</evidence>
<dbReference type="Pfam" id="PF00432">
    <property type="entry name" value="Prenyltrans"/>
    <property type="match status" value="1"/>
</dbReference>
<dbReference type="SUPFAM" id="SSF48239">
    <property type="entry name" value="Terpenoid cyclases/Protein prenyltransferases"/>
    <property type="match status" value="1"/>
</dbReference>
<evidence type="ECO:0000259" key="9">
    <source>
        <dbReference type="Pfam" id="PF00432"/>
    </source>
</evidence>
<keyword evidence="4 8" id="KW-0479">Metal-binding</keyword>
<dbReference type="InterPro" id="IPR001330">
    <property type="entry name" value="Prenyltrans"/>
</dbReference>
<dbReference type="InterPro" id="IPR045089">
    <property type="entry name" value="PGGT1B-like"/>
</dbReference>
<dbReference type="EC" id="2.5.1.60" evidence="8"/>
<evidence type="ECO:0000256" key="3">
    <source>
        <dbReference type="ARBA" id="ARBA00022679"/>
    </source>
</evidence>
<evidence type="ECO:0000256" key="7">
    <source>
        <dbReference type="ARBA" id="ARBA00047658"/>
    </source>
</evidence>